<organism evidence="2 3">
    <name type="scientific">Ditylenchus destructor</name>
    <dbReference type="NCBI Taxonomy" id="166010"/>
    <lineage>
        <taxon>Eukaryota</taxon>
        <taxon>Metazoa</taxon>
        <taxon>Ecdysozoa</taxon>
        <taxon>Nematoda</taxon>
        <taxon>Chromadorea</taxon>
        <taxon>Rhabditida</taxon>
        <taxon>Tylenchina</taxon>
        <taxon>Tylenchomorpha</taxon>
        <taxon>Sphaerularioidea</taxon>
        <taxon>Anguinidae</taxon>
        <taxon>Anguininae</taxon>
        <taxon>Ditylenchus</taxon>
    </lineage>
</organism>
<comment type="caution">
    <text evidence="2">The sequence shown here is derived from an EMBL/GenBank/DDBJ whole genome shotgun (WGS) entry which is preliminary data.</text>
</comment>
<dbReference type="AlphaFoldDB" id="A0AAD4N688"/>
<protein>
    <submittedName>
        <fullName evidence="2">Uncharacterized protein</fullName>
    </submittedName>
</protein>
<evidence type="ECO:0000256" key="1">
    <source>
        <dbReference type="SAM" id="MobiDB-lite"/>
    </source>
</evidence>
<proteinExistence type="predicted"/>
<evidence type="ECO:0000313" key="3">
    <source>
        <dbReference type="Proteomes" id="UP001201812"/>
    </source>
</evidence>
<keyword evidence="3" id="KW-1185">Reference proteome</keyword>
<feature type="region of interest" description="Disordered" evidence="1">
    <location>
        <begin position="1"/>
        <end position="20"/>
    </location>
</feature>
<reference evidence="2" key="1">
    <citation type="submission" date="2022-01" db="EMBL/GenBank/DDBJ databases">
        <title>Genome Sequence Resource for Two Populations of Ditylenchus destructor, the Migratory Endoparasitic Phytonematode.</title>
        <authorList>
            <person name="Zhang H."/>
            <person name="Lin R."/>
            <person name="Xie B."/>
        </authorList>
    </citation>
    <scope>NUCLEOTIDE SEQUENCE</scope>
    <source>
        <strain evidence="2">BazhouSP</strain>
    </source>
</reference>
<evidence type="ECO:0000313" key="2">
    <source>
        <dbReference type="EMBL" id="KAI1714414.1"/>
    </source>
</evidence>
<name>A0AAD4N688_9BILA</name>
<gene>
    <name evidence="2" type="ORF">DdX_08509</name>
</gene>
<sequence length="77" mass="8688">MPKLPTQGVKNNGTKSDVIGPEQAKKIVNAIQDEFRKMDADTLNDLVKLVDNLDNAFLKHLNITPMARFLYRITFTA</sequence>
<dbReference type="EMBL" id="JAKKPZ010000013">
    <property type="protein sequence ID" value="KAI1714414.1"/>
    <property type="molecule type" value="Genomic_DNA"/>
</dbReference>
<dbReference type="Proteomes" id="UP001201812">
    <property type="component" value="Unassembled WGS sequence"/>
</dbReference>
<accession>A0AAD4N688</accession>